<feature type="transmembrane region" description="Helical" evidence="2">
    <location>
        <begin position="516"/>
        <end position="539"/>
    </location>
</feature>
<keyword evidence="2" id="KW-1133">Transmembrane helix</keyword>
<sequence>MNPNYQMNQQRNQQQQQQQQQQIENYSQDGGSLYSEQQENGDQSEEQGQQDQGNFVQQNVAPPPLTEQQLKEEISLFFNIFVNPPLIFGCLTAIAFENNQIIYQNQNIQQAFTYSSLLFYSVMSLCYCFQFFKALRYSKFNWKQLRFINYFGFFSISLLMIIFIINGILQKRYFDLRWSRMAVTLLMLSQYVHFTIKRFYGEFDITLPAVFNRIYFLVIPLNDHEKENAFVSLTEIYVKLKQCCQPLTLIYFLIQIVYHMKMYKWAPPFQQLSPPSLDVEYGHEQYLWIAIDQQRTLQMFSLFIILALLTLGCSPYFGISHEHQSRLPYIFIFLHYTTYIMTYKFYLTGQLLTGDSTNIEKILTPIIIITIIPLFCTLFIKRALTKLYRLPSTDQQQMQQHQIELFSQYKLDFPRNYPDPPEYVSSIQQKQQQTYQLVTAEQIGICFVLFIYQFVNLNQLYSTHQQETIGPQIQGFYDLMVDINVYIFIIHTFIYQVLTQTAENILNQTEYGIFSFLFLANYVLTLQWTLICFLTLIILTSYIMNFTEQDTVFHIGPAISILWMLLIYSIKQGAVPKMIYEYAKFVKIQFFQGQLLQRLDIHNNIMENLNNMNANNQQNQQQNINSNSNLIINLINNNNNNNNNNNVNIVFL</sequence>
<accession>Q23JB4</accession>
<feature type="transmembrane region" description="Helical" evidence="2">
    <location>
        <begin position="435"/>
        <end position="455"/>
    </location>
</feature>
<keyword evidence="2" id="KW-0472">Membrane</keyword>
<keyword evidence="4" id="KW-1185">Reference proteome</keyword>
<feature type="transmembrane region" description="Helical" evidence="2">
    <location>
        <begin position="74"/>
        <end position="96"/>
    </location>
</feature>
<dbReference type="GO" id="GO:0005654">
    <property type="term" value="C:nucleoplasm"/>
    <property type="evidence" value="ECO:0007669"/>
    <property type="project" value="TreeGrafter"/>
</dbReference>
<gene>
    <name evidence="3" type="ORF">TTHERM_00490580</name>
</gene>
<evidence type="ECO:0000256" key="2">
    <source>
        <dbReference type="SAM" id="Phobius"/>
    </source>
</evidence>
<dbReference type="PANTHER" id="PTHR16148">
    <property type="entry name" value="NF-KAPPA-B-REPRESSING FACTOR-RELATED"/>
    <property type="match status" value="1"/>
</dbReference>
<dbReference type="HOGENOM" id="CLU_493060_0_0_1"/>
<reference evidence="4" key="1">
    <citation type="journal article" date="2006" name="PLoS Biol.">
        <title>Macronuclear genome sequence of the ciliate Tetrahymena thermophila, a model eukaryote.</title>
        <authorList>
            <person name="Eisen J.A."/>
            <person name="Coyne R.S."/>
            <person name="Wu M."/>
            <person name="Wu D."/>
            <person name="Thiagarajan M."/>
            <person name="Wortman J.R."/>
            <person name="Badger J.H."/>
            <person name="Ren Q."/>
            <person name="Amedeo P."/>
            <person name="Jones K.M."/>
            <person name="Tallon L.J."/>
            <person name="Delcher A.L."/>
            <person name="Salzberg S.L."/>
            <person name="Silva J.C."/>
            <person name="Haas B.J."/>
            <person name="Majoros W.H."/>
            <person name="Farzad M."/>
            <person name="Carlton J.M."/>
            <person name="Smith R.K. Jr."/>
            <person name="Garg J."/>
            <person name="Pearlman R.E."/>
            <person name="Karrer K.M."/>
            <person name="Sun L."/>
            <person name="Manning G."/>
            <person name="Elde N.C."/>
            <person name="Turkewitz A.P."/>
            <person name="Asai D.J."/>
            <person name="Wilkes D.E."/>
            <person name="Wang Y."/>
            <person name="Cai H."/>
            <person name="Collins K."/>
            <person name="Stewart B.A."/>
            <person name="Lee S.R."/>
            <person name="Wilamowska K."/>
            <person name="Weinberg Z."/>
            <person name="Ruzzo W.L."/>
            <person name="Wloga D."/>
            <person name="Gaertig J."/>
            <person name="Frankel J."/>
            <person name="Tsao C.-C."/>
            <person name="Gorovsky M.A."/>
            <person name="Keeling P.J."/>
            <person name="Waller R.F."/>
            <person name="Patron N.J."/>
            <person name="Cherry J.M."/>
            <person name="Stover N.A."/>
            <person name="Krieger C.J."/>
            <person name="del Toro C."/>
            <person name="Ryder H.F."/>
            <person name="Williamson S.C."/>
            <person name="Barbeau R.A."/>
            <person name="Hamilton E.P."/>
            <person name="Orias E."/>
        </authorList>
    </citation>
    <scope>NUCLEOTIDE SEQUENCE [LARGE SCALE GENOMIC DNA]</scope>
    <source>
        <strain evidence="4">SB210</strain>
    </source>
</reference>
<dbReference type="GO" id="GO:0005730">
    <property type="term" value="C:nucleolus"/>
    <property type="evidence" value="ECO:0007669"/>
    <property type="project" value="TreeGrafter"/>
</dbReference>
<name>Q23JB4_TETTS</name>
<proteinExistence type="predicted"/>
<dbReference type="RefSeq" id="XP_001016835.2">
    <property type="nucleotide sequence ID" value="XM_001016835.2"/>
</dbReference>
<dbReference type="InParanoid" id="Q23JB4"/>
<feature type="compositionally biased region" description="Low complexity" evidence="1">
    <location>
        <begin position="1"/>
        <end position="22"/>
    </location>
</feature>
<feature type="transmembrane region" description="Helical" evidence="2">
    <location>
        <begin position="551"/>
        <end position="570"/>
    </location>
</feature>
<feature type="transmembrane region" description="Helical" evidence="2">
    <location>
        <begin position="297"/>
        <end position="317"/>
    </location>
</feature>
<dbReference type="Proteomes" id="UP000009168">
    <property type="component" value="Unassembled WGS sequence"/>
</dbReference>
<keyword evidence="2 3" id="KW-0812">Transmembrane</keyword>
<feature type="transmembrane region" description="Helical" evidence="2">
    <location>
        <begin position="329"/>
        <end position="347"/>
    </location>
</feature>
<evidence type="ECO:0000313" key="3">
    <source>
        <dbReference type="EMBL" id="EAR96590.2"/>
    </source>
</evidence>
<feature type="transmembrane region" description="Helical" evidence="2">
    <location>
        <begin position="117"/>
        <end position="135"/>
    </location>
</feature>
<feature type="region of interest" description="Disordered" evidence="1">
    <location>
        <begin position="1"/>
        <end position="51"/>
    </location>
</feature>
<dbReference type="GeneID" id="7838691"/>
<evidence type="ECO:0000313" key="4">
    <source>
        <dbReference type="Proteomes" id="UP000009168"/>
    </source>
</evidence>
<feature type="compositionally biased region" description="Low complexity" evidence="1">
    <location>
        <begin position="35"/>
        <end position="51"/>
    </location>
</feature>
<dbReference type="AlphaFoldDB" id="Q23JB4"/>
<evidence type="ECO:0000256" key="1">
    <source>
        <dbReference type="SAM" id="MobiDB-lite"/>
    </source>
</evidence>
<protein>
    <submittedName>
        <fullName evidence="3">Transmembrane protein, putative</fullName>
    </submittedName>
</protein>
<dbReference type="PANTHER" id="PTHR16148:SF14">
    <property type="entry name" value="MYND-TYPE DOMAIN-CONTAINING PROTEIN"/>
    <property type="match status" value="1"/>
</dbReference>
<organism evidence="3 4">
    <name type="scientific">Tetrahymena thermophila (strain SB210)</name>
    <dbReference type="NCBI Taxonomy" id="312017"/>
    <lineage>
        <taxon>Eukaryota</taxon>
        <taxon>Sar</taxon>
        <taxon>Alveolata</taxon>
        <taxon>Ciliophora</taxon>
        <taxon>Intramacronucleata</taxon>
        <taxon>Oligohymenophorea</taxon>
        <taxon>Hymenostomatida</taxon>
        <taxon>Tetrahymenina</taxon>
        <taxon>Tetrahymenidae</taxon>
        <taxon>Tetrahymena</taxon>
    </lineage>
</organism>
<feature type="transmembrane region" description="Helical" evidence="2">
    <location>
        <begin position="147"/>
        <end position="169"/>
    </location>
</feature>
<feature type="transmembrane region" description="Helical" evidence="2">
    <location>
        <begin position="475"/>
        <end position="495"/>
    </location>
</feature>
<feature type="transmembrane region" description="Helical" evidence="2">
    <location>
        <begin position="362"/>
        <end position="380"/>
    </location>
</feature>
<dbReference type="KEGG" id="tet:TTHERM_00490580"/>
<dbReference type="EMBL" id="GG662691">
    <property type="protein sequence ID" value="EAR96590.2"/>
    <property type="molecule type" value="Genomic_DNA"/>
</dbReference>